<gene>
    <name evidence="1" type="ordered locus">Achl_0165</name>
</gene>
<sequence>MYLPPAGPNLTTEQRQELDDTFLSSDPYGYFSLRIGMVLRWADCGGDSKTHPVMANEDVPDQDKKAKKFAQFLGQSDSFFPDISPKSITTQVATDAYALRHHAAESLVRLTAALSSGMKVAEPCVWEALSTGPNQLDQVVEQLQEFFSSPEAPMKFARLVLRQHDLQGGMTEQLASASNVFADWLQFAIDLLAGHELQLNAAHNKVKHGLSVRARDDLKVSFASTPPSADGTIPLSALTGPDALDIFDRPVIEVLAQAPRVAGHRQGLELTQLRVDVPAILAEAYMIVWTHGAMFHVAAARHFGGRPNLPPQSPGALAPWLSGGRTTPSPYFCQGAGRDEVPTYQSSRWRACPASRRNRVSRLICSARIHWFCNAQRPRCSRRYEGGVSAGA</sequence>
<evidence type="ECO:0000313" key="1">
    <source>
        <dbReference type="EMBL" id="ACL38168.1"/>
    </source>
</evidence>
<dbReference type="AlphaFoldDB" id="B8H909"/>
<dbReference type="EMBL" id="CP001341">
    <property type="protein sequence ID" value="ACL38168.1"/>
    <property type="molecule type" value="Genomic_DNA"/>
</dbReference>
<dbReference type="STRING" id="452863.Achl_0165"/>
<accession>B8H909</accession>
<keyword evidence="2" id="KW-1185">Reference proteome</keyword>
<protein>
    <submittedName>
        <fullName evidence="1">Uncharacterized protein</fullName>
    </submittedName>
</protein>
<reference evidence="1" key="1">
    <citation type="submission" date="2009-01" db="EMBL/GenBank/DDBJ databases">
        <title>Complete sequence of chromosome of Arthrobacter chlorophenolicus A6.</title>
        <authorList>
            <consortium name="US DOE Joint Genome Institute"/>
            <person name="Lucas S."/>
            <person name="Copeland A."/>
            <person name="Lapidus A."/>
            <person name="Glavina del Rio T."/>
            <person name="Tice H."/>
            <person name="Bruce D."/>
            <person name="Goodwin L."/>
            <person name="Pitluck S."/>
            <person name="Goltsman E."/>
            <person name="Clum A."/>
            <person name="Larimer F."/>
            <person name="Land M."/>
            <person name="Hauser L."/>
            <person name="Kyrpides N."/>
            <person name="Mikhailova N."/>
            <person name="Jansson J."/>
            <person name="Richardson P."/>
        </authorList>
    </citation>
    <scope>NUCLEOTIDE SEQUENCE [LARGE SCALE GENOMIC DNA]</scope>
    <source>
        <strain evidence="1">A6</strain>
    </source>
</reference>
<evidence type="ECO:0000313" key="2">
    <source>
        <dbReference type="Proteomes" id="UP000002505"/>
    </source>
</evidence>
<proteinExistence type="predicted"/>
<dbReference type="Proteomes" id="UP000002505">
    <property type="component" value="Chromosome"/>
</dbReference>
<dbReference type="KEGG" id="ach:Achl_0165"/>
<dbReference type="HOGENOM" id="CLU_059149_0_0_11"/>
<name>B8H909_PSECP</name>
<dbReference type="eggNOG" id="ENOG503351V">
    <property type="taxonomic scope" value="Bacteria"/>
</dbReference>
<organism evidence="1 2">
    <name type="scientific">Pseudarthrobacter chlorophenolicus (strain ATCC 700700 / DSM 12829 / CIP 107037 / JCM 12360 / KCTC 9906 / NCIMB 13794 / A6)</name>
    <name type="common">Arthrobacter chlorophenolicus</name>
    <dbReference type="NCBI Taxonomy" id="452863"/>
    <lineage>
        <taxon>Bacteria</taxon>
        <taxon>Bacillati</taxon>
        <taxon>Actinomycetota</taxon>
        <taxon>Actinomycetes</taxon>
        <taxon>Micrococcales</taxon>
        <taxon>Micrococcaceae</taxon>
        <taxon>Pseudarthrobacter</taxon>
    </lineage>
</organism>
<dbReference type="RefSeq" id="WP_012630904.1">
    <property type="nucleotide sequence ID" value="NC_011886.1"/>
</dbReference>